<accession>A0AAV9BPS0</accession>
<evidence type="ECO:0000256" key="3">
    <source>
        <dbReference type="ARBA" id="ARBA00022679"/>
    </source>
</evidence>
<keyword evidence="8" id="KW-1185">Reference proteome</keyword>
<dbReference type="FunFam" id="3.40.30.10:FF:000016">
    <property type="entry name" value="Glutathione S-transferase F2"/>
    <property type="match status" value="1"/>
</dbReference>
<evidence type="ECO:0000313" key="8">
    <source>
        <dbReference type="Proteomes" id="UP001179952"/>
    </source>
</evidence>
<feature type="domain" description="GST C-terminal" evidence="6">
    <location>
        <begin position="90"/>
        <end position="215"/>
    </location>
</feature>
<sequence length="215" mass="24246">MAMKLYGAPMSSCTARALACLEEKEAKYEFVLVNLPGGEHKQPTHLAKNPFGLIPALVDGDVTLFESRAVSKYVAKKHKHSGTDLLRLGNEKESAMVEVWLEVEGQQYSPHISPLVYQYIVVGEIYKQTPDEKVIAEESEKLGKVLDVYEARLSKSKYLAGDFYSLADLHHLPYTYYVMTTPVKKLYDARPHVKAWWTDISSRPVSKKVTAGMKH</sequence>
<organism evidence="7 8">
    <name type="scientific">Acorus gramineus</name>
    <name type="common">Dwarf sweet flag</name>
    <dbReference type="NCBI Taxonomy" id="55184"/>
    <lineage>
        <taxon>Eukaryota</taxon>
        <taxon>Viridiplantae</taxon>
        <taxon>Streptophyta</taxon>
        <taxon>Embryophyta</taxon>
        <taxon>Tracheophyta</taxon>
        <taxon>Spermatophyta</taxon>
        <taxon>Magnoliopsida</taxon>
        <taxon>Liliopsida</taxon>
        <taxon>Acoraceae</taxon>
        <taxon>Acorus</taxon>
    </lineage>
</organism>
<dbReference type="InterPro" id="IPR004046">
    <property type="entry name" value="GST_C"/>
</dbReference>
<evidence type="ECO:0000259" key="6">
    <source>
        <dbReference type="PROSITE" id="PS50405"/>
    </source>
</evidence>
<dbReference type="PROSITE" id="PS50404">
    <property type="entry name" value="GST_NTER"/>
    <property type="match status" value="1"/>
</dbReference>
<feature type="domain" description="GST N-terminal" evidence="5">
    <location>
        <begin position="1"/>
        <end position="82"/>
    </location>
</feature>
<dbReference type="GO" id="GO:0004364">
    <property type="term" value="F:glutathione transferase activity"/>
    <property type="evidence" value="ECO:0007669"/>
    <property type="project" value="UniProtKB-EC"/>
</dbReference>
<evidence type="ECO:0000256" key="2">
    <source>
        <dbReference type="ARBA" id="ARBA00012452"/>
    </source>
</evidence>
<evidence type="ECO:0000256" key="4">
    <source>
        <dbReference type="ARBA" id="ARBA00047960"/>
    </source>
</evidence>
<dbReference type="Pfam" id="PF02798">
    <property type="entry name" value="GST_N"/>
    <property type="match status" value="1"/>
</dbReference>
<dbReference type="PANTHER" id="PTHR43900">
    <property type="entry name" value="GLUTATHIONE S-TRANSFERASE RHO"/>
    <property type="match status" value="1"/>
</dbReference>
<comment type="caution">
    <text evidence="7">The sequence shown here is derived from an EMBL/GenBank/DDBJ whole genome shotgun (WGS) entry which is preliminary data.</text>
</comment>
<reference evidence="7" key="1">
    <citation type="journal article" date="2023" name="Nat. Commun.">
        <title>Diploid and tetraploid genomes of Acorus and the evolution of monocots.</title>
        <authorList>
            <person name="Ma L."/>
            <person name="Liu K.W."/>
            <person name="Li Z."/>
            <person name="Hsiao Y.Y."/>
            <person name="Qi Y."/>
            <person name="Fu T."/>
            <person name="Tang G.D."/>
            <person name="Zhang D."/>
            <person name="Sun W.H."/>
            <person name="Liu D.K."/>
            <person name="Li Y."/>
            <person name="Chen G.Z."/>
            <person name="Liu X.D."/>
            <person name="Liao X.Y."/>
            <person name="Jiang Y.T."/>
            <person name="Yu X."/>
            <person name="Hao Y."/>
            <person name="Huang J."/>
            <person name="Zhao X.W."/>
            <person name="Ke S."/>
            <person name="Chen Y.Y."/>
            <person name="Wu W.L."/>
            <person name="Hsu J.L."/>
            <person name="Lin Y.F."/>
            <person name="Huang M.D."/>
            <person name="Li C.Y."/>
            <person name="Huang L."/>
            <person name="Wang Z.W."/>
            <person name="Zhao X."/>
            <person name="Zhong W.Y."/>
            <person name="Peng D.H."/>
            <person name="Ahmad S."/>
            <person name="Lan S."/>
            <person name="Zhang J.S."/>
            <person name="Tsai W.C."/>
            <person name="Van de Peer Y."/>
            <person name="Liu Z.J."/>
        </authorList>
    </citation>
    <scope>NUCLEOTIDE SEQUENCE</scope>
    <source>
        <strain evidence="7">SCP</strain>
    </source>
</reference>
<dbReference type="PANTHER" id="PTHR43900:SF3">
    <property type="entry name" value="GLUTATHIONE S-TRANSFERASE RHO"/>
    <property type="match status" value="1"/>
</dbReference>
<dbReference type="FunFam" id="1.20.1050.10:FF:000004">
    <property type="entry name" value="Glutathione S-transferase F2"/>
    <property type="match status" value="1"/>
</dbReference>
<dbReference type="GO" id="GO:0009635">
    <property type="term" value="P:response to herbicide"/>
    <property type="evidence" value="ECO:0007669"/>
    <property type="project" value="UniProtKB-ARBA"/>
</dbReference>
<dbReference type="InterPro" id="IPR004045">
    <property type="entry name" value="Glutathione_S-Trfase_N"/>
</dbReference>
<dbReference type="Gene3D" id="1.20.1050.10">
    <property type="match status" value="1"/>
</dbReference>
<dbReference type="EC" id="2.5.1.18" evidence="2"/>
<dbReference type="SUPFAM" id="SSF52833">
    <property type="entry name" value="Thioredoxin-like"/>
    <property type="match status" value="1"/>
</dbReference>
<gene>
    <name evidence="7" type="ORF">QJS04_geneDACA007317</name>
</gene>
<evidence type="ECO:0000313" key="7">
    <source>
        <dbReference type="EMBL" id="KAK1277973.1"/>
    </source>
</evidence>
<dbReference type="InterPro" id="IPR036249">
    <property type="entry name" value="Thioredoxin-like_sf"/>
</dbReference>
<protein>
    <recommendedName>
        <fullName evidence="2">glutathione transferase</fullName>
        <ecNumber evidence="2">2.5.1.18</ecNumber>
    </recommendedName>
</protein>
<dbReference type="Proteomes" id="UP001179952">
    <property type="component" value="Unassembled WGS sequence"/>
</dbReference>
<reference evidence="7" key="2">
    <citation type="submission" date="2023-06" db="EMBL/GenBank/DDBJ databases">
        <authorList>
            <person name="Ma L."/>
            <person name="Liu K.-W."/>
            <person name="Li Z."/>
            <person name="Hsiao Y.-Y."/>
            <person name="Qi Y."/>
            <person name="Fu T."/>
            <person name="Tang G."/>
            <person name="Zhang D."/>
            <person name="Sun W.-H."/>
            <person name="Liu D.-K."/>
            <person name="Li Y."/>
            <person name="Chen G.-Z."/>
            <person name="Liu X.-D."/>
            <person name="Liao X.-Y."/>
            <person name="Jiang Y.-T."/>
            <person name="Yu X."/>
            <person name="Hao Y."/>
            <person name="Huang J."/>
            <person name="Zhao X.-W."/>
            <person name="Ke S."/>
            <person name="Chen Y.-Y."/>
            <person name="Wu W.-L."/>
            <person name="Hsu J.-L."/>
            <person name="Lin Y.-F."/>
            <person name="Huang M.-D."/>
            <person name="Li C.-Y."/>
            <person name="Huang L."/>
            <person name="Wang Z.-W."/>
            <person name="Zhao X."/>
            <person name="Zhong W.-Y."/>
            <person name="Peng D.-H."/>
            <person name="Ahmad S."/>
            <person name="Lan S."/>
            <person name="Zhang J.-S."/>
            <person name="Tsai W.-C."/>
            <person name="Van De Peer Y."/>
            <person name="Liu Z.-J."/>
        </authorList>
    </citation>
    <scope>NUCLEOTIDE SEQUENCE</scope>
    <source>
        <strain evidence="7">SCP</strain>
        <tissue evidence="7">Leaves</tissue>
    </source>
</reference>
<dbReference type="SFLD" id="SFLDG00358">
    <property type="entry name" value="Main_(cytGST)"/>
    <property type="match status" value="1"/>
</dbReference>
<dbReference type="GO" id="GO:0006749">
    <property type="term" value="P:glutathione metabolic process"/>
    <property type="evidence" value="ECO:0007669"/>
    <property type="project" value="TreeGrafter"/>
</dbReference>
<evidence type="ECO:0000259" key="5">
    <source>
        <dbReference type="PROSITE" id="PS50404"/>
    </source>
</evidence>
<dbReference type="AlphaFoldDB" id="A0AAV9BPS0"/>
<dbReference type="InterPro" id="IPR036282">
    <property type="entry name" value="Glutathione-S-Trfase_C_sf"/>
</dbReference>
<dbReference type="CDD" id="cd03187">
    <property type="entry name" value="GST_C_Phi"/>
    <property type="match status" value="1"/>
</dbReference>
<proteinExistence type="inferred from homology"/>
<dbReference type="InterPro" id="IPR040079">
    <property type="entry name" value="Glutathione_S-Trfase"/>
</dbReference>
<dbReference type="GO" id="GO:0005737">
    <property type="term" value="C:cytoplasm"/>
    <property type="evidence" value="ECO:0007669"/>
    <property type="project" value="TreeGrafter"/>
</dbReference>
<dbReference type="EMBL" id="JAUJYN010000002">
    <property type="protein sequence ID" value="KAK1277973.1"/>
    <property type="molecule type" value="Genomic_DNA"/>
</dbReference>
<dbReference type="SFLD" id="SFLDS00019">
    <property type="entry name" value="Glutathione_Transferase_(cytos"/>
    <property type="match status" value="1"/>
</dbReference>
<evidence type="ECO:0000256" key="1">
    <source>
        <dbReference type="ARBA" id="ARBA00010128"/>
    </source>
</evidence>
<dbReference type="PROSITE" id="PS50405">
    <property type="entry name" value="GST_CTER"/>
    <property type="match status" value="1"/>
</dbReference>
<comment type="similarity">
    <text evidence="1">Belongs to the GST superfamily. Phi family.</text>
</comment>
<dbReference type="GO" id="GO:0043295">
    <property type="term" value="F:glutathione binding"/>
    <property type="evidence" value="ECO:0007669"/>
    <property type="project" value="TreeGrafter"/>
</dbReference>
<name>A0AAV9BPS0_ACOGR</name>
<dbReference type="Pfam" id="PF00043">
    <property type="entry name" value="GST_C"/>
    <property type="match status" value="1"/>
</dbReference>
<comment type="catalytic activity">
    <reaction evidence="4">
        <text>RX + glutathione = an S-substituted glutathione + a halide anion + H(+)</text>
        <dbReference type="Rhea" id="RHEA:16437"/>
        <dbReference type="ChEBI" id="CHEBI:15378"/>
        <dbReference type="ChEBI" id="CHEBI:16042"/>
        <dbReference type="ChEBI" id="CHEBI:17792"/>
        <dbReference type="ChEBI" id="CHEBI:57925"/>
        <dbReference type="ChEBI" id="CHEBI:90779"/>
        <dbReference type="EC" id="2.5.1.18"/>
    </reaction>
</comment>
<dbReference type="CDD" id="cd03053">
    <property type="entry name" value="GST_N_Phi"/>
    <property type="match status" value="1"/>
</dbReference>
<dbReference type="SUPFAM" id="SSF47616">
    <property type="entry name" value="GST C-terminal domain-like"/>
    <property type="match status" value="1"/>
</dbReference>
<keyword evidence="3" id="KW-0808">Transferase</keyword>
<dbReference type="SFLD" id="SFLDG01154">
    <property type="entry name" value="Main.5:_Phi-like"/>
    <property type="match status" value="1"/>
</dbReference>
<dbReference type="Gene3D" id="3.40.30.10">
    <property type="entry name" value="Glutaredoxin"/>
    <property type="match status" value="1"/>
</dbReference>
<dbReference type="InterPro" id="IPR034347">
    <property type="entry name" value="GST_Phi_C"/>
</dbReference>
<dbReference type="InterPro" id="IPR010987">
    <property type="entry name" value="Glutathione-S-Trfase_C-like"/>
</dbReference>